<keyword evidence="2" id="KW-0328">Glycosyltransferase</keyword>
<evidence type="ECO:0000313" key="2">
    <source>
        <dbReference type="EMBL" id="MEM0575264.1"/>
    </source>
</evidence>
<dbReference type="PANTHER" id="PTHR43685:SF2">
    <property type="entry name" value="GLYCOSYLTRANSFERASE 2-LIKE DOMAIN-CONTAINING PROTEIN"/>
    <property type="match status" value="1"/>
</dbReference>
<dbReference type="Gene3D" id="3.90.550.10">
    <property type="entry name" value="Spore Coat Polysaccharide Biosynthesis Protein SpsA, Chain A"/>
    <property type="match status" value="1"/>
</dbReference>
<dbReference type="EC" id="2.4.-.-" evidence="2"/>
<proteinExistence type="predicted"/>
<keyword evidence="2" id="KW-0808">Transferase</keyword>
<organism evidence="2 3">
    <name type="scientific">Flavobacterium polysaccharolyticum</name>
    <dbReference type="NCBI Taxonomy" id="3133148"/>
    <lineage>
        <taxon>Bacteria</taxon>
        <taxon>Pseudomonadati</taxon>
        <taxon>Bacteroidota</taxon>
        <taxon>Flavobacteriia</taxon>
        <taxon>Flavobacteriales</taxon>
        <taxon>Flavobacteriaceae</taxon>
        <taxon>Flavobacterium</taxon>
    </lineage>
</organism>
<protein>
    <submittedName>
        <fullName evidence="2">Glycosyltransferase family A protein</fullName>
        <ecNumber evidence="2">2.4.-.-</ecNumber>
    </submittedName>
</protein>
<feature type="domain" description="Glycosyltransferase 2-like" evidence="1">
    <location>
        <begin position="6"/>
        <end position="139"/>
    </location>
</feature>
<comment type="caution">
    <text evidence="2">The sequence shown here is derived from an EMBL/GenBank/DDBJ whole genome shotgun (WGS) entry which is preliminary data.</text>
</comment>
<evidence type="ECO:0000259" key="1">
    <source>
        <dbReference type="Pfam" id="PF00535"/>
    </source>
</evidence>
<dbReference type="InterPro" id="IPR050834">
    <property type="entry name" value="Glycosyltransf_2"/>
</dbReference>
<gene>
    <name evidence="2" type="ORF">WFZ86_02045</name>
</gene>
<keyword evidence="3" id="KW-1185">Reference proteome</keyword>
<dbReference type="CDD" id="cd00761">
    <property type="entry name" value="Glyco_tranf_GTA_type"/>
    <property type="match status" value="1"/>
</dbReference>
<name>A0ABU9NIV5_9FLAO</name>
<dbReference type="Proteomes" id="UP001468798">
    <property type="component" value="Unassembled WGS sequence"/>
</dbReference>
<dbReference type="SUPFAM" id="SSF53448">
    <property type="entry name" value="Nucleotide-diphospho-sugar transferases"/>
    <property type="match status" value="1"/>
</dbReference>
<sequence length="277" mass="32393">MQSLVSIIVPCFKQAQYLDEALKSVLYQSYTNWECIIVNDGSPDDTEKVAKKWLDKDKRFKYCYQENLGVSAARNLGVTFANGEFILPLDADDKLGDSYITLAVEAFQKENNLKVVYCKAEKFGDEKGEWILKPFSLYNLSLKNMIFCSALYKKSEWERIGGYDSNMREGLEDWEFWIAMLKDGGEVKCLDCKGFYYRTKVTSRNVNFDFETRKELLEYLTLKHTAFFVKQLGSINYLVLLNENTKAQYEAKLKSEKFIINLFFKTFFKFKIFKNVE</sequence>
<reference evidence="2 3" key="1">
    <citation type="submission" date="2024-03" db="EMBL/GenBank/DDBJ databases">
        <title>Two novel species of the genus Flavobacterium exhibiting potentially degradation of complex polysaccharides.</title>
        <authorList>
            <person name="Lian X."/>
        </authorList>
    </citation>
    <scope>NUCLEOTIDE SEQUENCE [LARGE SCALE GENOMIC DNA]</scope>
    <source>
        <strain evidence="2 3">N6</strain>
    </source>
</reference>
<dbReference type="GO" id="GO:0016757">
    <property type="term" value="F:glycosyltransferase activity"/>
    <property type="evidence" value="ECO:0007669"/>
    <property type="project" value="UniProtKB-KW"/>
</dbReference>
<dbReference type="PANTHER" id="PTHR43685">
    <property type="entry name" value="GLYCOSYLTRANSFERASE"/>
    <property type="match status" value="1"/>
</dbReference>
<dbReference type="InterPro" id="IPR001173">
    <property type="entry name" value="Glyco_trans_2-like"/>
</dbReference>
<accession>A0ABU9NIV5</accession>
<dbReference type="EMBL" id="JBCGDP010000002">
    <property type="protein sequence ID" value="MEM0575264.1"/>
    <property type="molecule type" value="Genomic_DNA"/>
</dbReference>
<dbReference type="InterPro" id="IPR029044">
    <property type="entry name" value="Nucleotide-diphossugar_trans"/>
</dbReference>
<dbReference type="RefSeq" id="WP_342690392.1">
    <property type="nucleotide sequence ID" value="NZ_JBCGDP010000002.1"/>
</dbReference>
<dbReference type="Pfam" id="PF00535">
    <property type="entry name" value="Glycos_transf_2"/>
    <property type="match status" value="1"/>
</dbReference>
<evidence type="ECO:0000313" key="3">
    <source>
        <dbReference type="Proteomes" id="UP001468798"/>
    </source>
</evidence>